<evidence type="ECO:0000256" key="7">
    <source>
        <dbReference type="ARBA" id="ARBA00023170"/>
    </source>
</evidence>
<dbReference type="GO" id="GO:0005886">
    <property type="term" value="C:plasma membrane"/>
    <property type="evidence" value="ECO:0007669"/>
    <property type="project" value="UniProtKB-SubCell"/>
</dbReference>
<evidence type="ECO:0000256" key="9">
    <source>
        <dbReference type="RuleBase" id="RU351113"/>
    </source>
</evidence>
<dbReference type="InterPro" id="IPR004117">
    <property type="entry name" value="7tm6_olfct_rcpt"/>
</dbReference>
<keyword evidence="4 9" id="KW-0552">Olfaction</keyword>
<evidence type="ECO:0000256" key="8">
    <source>
        <dbReference type="ARBA" id="ARBA00023224"/>
    </source>
</evidence>
<reference evidence="10" key="1">
    <citation type="submission" date="2019-01" db="EMBL/GenBank/DDBJ databases">
        <title>Antennal transcriptome and differential expression of olfactory genes in the Conogethes pinicolalis (Lepidoptera: Crambidae).</title>
        <authorList>
            <person name="Jing D."/>
            <person name="Zhang T."/>
            <person name="Wang Z."/>
            <person name="He K."/>
            <person name="Bai S."/>
        </authorList>
    </citation>
    <scope>NUCLEOTIDE SEQUENCE</scope>
</reference>
<evidence type="ECO:0000256" key="3">
    <source>
        <dbReference type="ARBA" id="ARBA00022692"/>
    </source>
</evidence>
<dbReference type="Pfam" id="PF02949">
    <property type="entry name" value="7tm_6"/>
    <property type="match status" value="1"/>
</dbReference>
<dbReference type="AlphaFoldDB" id="A0A5B9GA00"/>
<feature type="transmembrane region" description="Helical" evidence="9">
    <location>
        <begin position="293"/>
        <end position="313"/>
    </location>
</feature>
<evidence type="ECO:0000256" key="2">
    <source>
        <dbReference type="ARBA" id="ARBA00022606"/>
    </source>
</evidence>
<evidence type="ECO:0000256" key="1">
    <source>
        <dbReference type="ARBA" id="ARBA00004141"/>
    </source>
</evidence>
<dbReference type="GO" id="GO:0005549">
    <property type="term" value="F:odorant binding"/>
    <property type="evidence" value="ECO:0007669"/>
    <property type="project" value="InterPro"/>
</dbReference>
<comment type="similarity">
    <text evidence="9">Belongs to the insect chemoreceptor superfamily. Heteromeric odorant receptor channel (TC 1.A.69) family.</text>
</comment>
<keyword evidence="2 9" id="KW-0716">Sensory transduction</keyword>
<dbReference type="EMBL" id="MK458385">
    <property type="protein sequence ID" value="QEE82744.1"/>
    <property type="molecule type" value="mRNA"/>
</dbReference>
<keyword evidence="6 9" id="KW-0472">Membrane</keyword>
<proteinExistence type="evidence at transcript level"/>
<dbReference type="GO" id="GO:0004984">
    <property type="term" value="F:olfactory receptor activity"/>
    <property type="evidence" value="ECO:0007669"/>
    <property type="project" value="InterPro"/>
</dbReference>
<feature type="transmembrane region" description="Helical" evidence="9">
    <location>
        <begin position="319"/>
        <end position="339"/>
    </location>
</feature>
<keyword evidence="5 9" id="KW-1133">Transmembrane helix</keyword>
<evidence type="ECO:0000256" key="5">
    <source>
        <dbReference type="ARBA" id="ARBA00022989"/>
    </source>
</evidence>
<accession>A0A5B9GA00</accession>
<name>A0A5B9GA00_9NEOP</name>
<dbReference type="PANTHER" id="PTHR21137:SF44">
    <property type="entry name" value="ODORANT RECEPTOR 13A-RELATED"/>
    <property type="match status" value="1"/>
</dbReference>
<comment type="subcellular location">
    <subcellularLocation>
        <location evidence="9">Cell membrane</location>
        <topology evidence="9">Multi-pass membrane protein</topology>
    </subcellularLocation>
    <subcellularLocation>
        <location evidence="1">Membrane</location>
        <topology evidence="1">Multi-pass membrane protein</topology>
    </subcellularLocation>
</comment>
<dbReference type="GO" id="GO:0007165">
    <property type="term" value="P:signal transduction"/>
    <property type="evidence" value="ECO:0007669"/>
    <property type="project" value="UniProtKB-KW"/>
</dbReference>
<keyword evidence="7 9" id="KW-0675">Receptor</keyword>
<dbReference type="PANTHER" id="PTHR21137">
    <property type="entry name" value="ODORANT RECEPTOR"/>
    <property type="match status" value="1"/>
</dbReference>
<evidence type="ECO:0000313" key="10">
    <source>
        <dbReference type="EMBL" id="QEE82744.1"/>
    </source>
</evidence>
<gene>
    <name evidence="10" type="primary">OR26</name>
</gene>
<feature type="transmembrane region" description="Helical" evidence="9">
    <location>
        <begin position="71"/>
        <end position="93"/>
    </location>
</feature>
<evidence type="ECO:0000256" key="4">
    <source>
        <dbReference type="ARBA" id="ARBA00022725"/>
    </source>
</evidence>
<feature type="transmembrane region" description="Helical" evidence="9">
    <location>
        <begin position="214"/>
        <end position="242"/>
    </location>
</feature>
<organism evidence="10">
    <name type="scientific">Conogethes pinicolalis</name>
    <dbReference type="NCBI Taxonomy" id="1178461"/>
    <lineage>
        <taxon>Eukaryota</taxon>
        <taxon>Metazoa</taxon>
        <taxon>Ecdysozoa</taxon>
        <taxon>Arthropoda</taxon>
        <taxon>Hexapoda</taxon>
        <taxon>Insecta</taxon>
        <taxon>Pterygota</taxon>
        <taxon>Neoptera</taxon>
        <taxon>Endopterygota</taxon>
        <taxon>Lepidoptera</taxon>
        <taxon>Glossata</taxon>
        <taxon>Ditrysia</taxon>
        <taxon>Pyraloidea</taxon>
        <taxon>Crambidae</taxon>
        <taxon>Spilomelinae</taxon>
        <taxon>Conogethes</taxon>
    </lineage>
</organism>
<comment type="caution">
    <text evidence="9">Lacks conserved residue(s) required for the propagation of feature annotation.</text>
</comment>
<protein>
    <recommendedName>
        <fullName evidence="9">Odorant receptor</fullName>
    </recommendedName>
</protein>
<keyword evidence="8 9" id="KW-0807">Transducer</keyword>
<feature type="transmembrane region" description="Helical" evidence="9">
    <location>
        <begin position="153"/>
        <end position="175"/>
    </location>
</feature>
<sequence>MTKKEDFDKSIKLSKTFLLISGIRLSEIKWNRSIVTFIDRYLFYFNLFWLFTDVWGELNWLGEGLLKGTSFIDLSITVPCITVSLLGTSKALFLINNRETLLKTVDKLRDIHPVDSDDFDENSNHYRSLHVWNSDVTKKEDVVRKIVWESVKFVNFIGTLMYYICSVVIFAFPLMPVTSMAYDYYTTGQSEWKYPFLVNYFFDVNNVYMWPAVYIHHVISTCIVGANVIGSDSLFYALCIYIQMHFRLLCHRLENVVGAGTQIRRELISAVQRHQELIAIVDQMEIMYSKSTLFNILTSSLLICLSGFIITVLTDFSVVIAFGCFLIMSLTQIYLLCFFGDSLMRSSTQVSSAVYNCPWYETDQRSKKIMLLILMRAQKPCKLTACKFADLNLTAFTTILSRSWSYFALLRTMYN</sequence>
<evidence type="ECO:0000256" key="6">
    <source>
        <dbReference type="ARBA" id="ARBA00023136"/>
    </source>
</evidence>
<keyword evidence="3 9" id="KW-0812">Transmembrane</keyword>